<feature type="chain" id="PRO_5004165192" evidence="1">
    <location>
        <begin position="21"/>
        <end position="112"/>
    </location>
</feature>
<evidence type="ECO:0000256" key="1">
    <source>
        <dbReference type="SAM" id="SignalP"/>
    </source>
</evidence>
<dbReference type="AlphaFoldDB" id="Q06DK5"/>
<proteinExistence type="evidence at transcript level"/>
<organism evidence="2">
    <name type="scientific">Anopheles funestus</name>
    <name type="common">African malaria mosquito</name>
    <dbReference type="NCBI Taxonomy" id="62324"/>
    <lineage>
        <taxon>Eukaryota</taxon>
        <taxon>Metazoa</taxon>
        <taxon>Ecdysozoa</taxon>
        <taxon>Arthropoda</taxon>
        <taxon>Hexapoda</taxon>
        <taxon>Insecta</taxon>
        <taxon>Pterygota</taxon>
        <taxon>Neoptera</taxon>
        <taxon>Endopterygota</taxon>
        <taxon>Diptera</taxon>
        <taxon>Nematocera</taxon>
        <taxon>Culicoidea</taxon>
        <taxon>Culicidae</taxon>
        <taxon>Anophelinae</taxon>
        <taxon>Anopheles</taxon>
    </lineage>
</organism>
<evidence type="ECO:0000313" key="2">
    <source>
        <dbReference type="EMBL" id="ABI83742.1"/>
    </source>
</evidence>
<sequence length="112" mass="11608">MRCILSLLSALSVALVVVVAIPANFHYGGGGGYNINGTGQSFDFSGDSNGTSSLPDFSQFLPNLTQPLNGFGFPQFDISSAWNNFTNDISSIFPGIGGGFPFFGNGQGGLFG</sequence>
<dbReference type="VEuPathDB" id="VectorBase:AFUN2_014727"/>
<feature type="signal peptide" evidence="1">
    <location>
        <begin position="1"/>
        <end position="20"/>
    </location>
</feature>
<accession>Q06DK5</accession>
<name>Q06DK5_ANOFN</name>
<dbReference type="VEuPathDB" id="VectorBase:AFUN016226"/>
<dbReference type="EMBL" id="DQ910320">
    <property type="protein sequence ID" value="ABI83742.1"/>
    <property type="molecule type" value="mRNA"/>
</dbReference>
<protein>
    <submittedName>
        <fullName evidence="2">Sg2 salivary protein</fullName>
    </submittedName>
</protein>
<keyword evidence="1" id="KW-0732">Signal</keyword>
<reference evidence="2" key="1">
    <citation type="journal article" date="2007" name="Insect Biochem. Mol. Biol.">
        <title>An insight into the sialome of Anopheles funestus reveals an emerging pattern in anopheline salivagry protein families.</title>
        <authorList>
            <person name="Calvo E."/>
            <person name="Dao A."/>
            <person name="Pham V.M."/>
            <person name="Ribeiro J.M."/>
        </authorList>
    </citation>
    <scope>NUCLEOTIDE SEQUENCE</scope>
    <source>
        <tissue evidence="2">Salivary gland</tissue>
    </source>
</reference>